<comment type="caution">
    <text evidence="1">The sequence shown here is derived from an EMBL/GenBank/DDBJ whole genome shotgun (WGS) entry which is preliminary data.</text>
</comment>
<reference evidence="1 2" key="1">
    <citation type="journal article" date="2018" name="Front. Plant Sci.">
        <title>Red Clover (Trifolium pratense) and Zigzag Clover (T. medium) - A Picture of Genomic Similarities and Differences.</title>
        <authorList>
            <person name="Dluhosova J."/>
            <person name="Istvanek J."/>
            <person name="Nedelnik J."/>
            <person name="Repkova J."/>
        </authorList>
    </citation>
    <scope>NUCLEOTIDE SEQUENCE [LARGE SCALE GENOMIC DNA]</scope>
    <source>
        <strain evidence="2">cv. 10/8</strain>
        <tissue evidence="1">Leaf</tissue>
    </source>
</reference>
<accession>A0A392THT0</accession>
<protein>
    <submittedName>
        <fullName evidence="1">Uncharacterized protein</fullName>
    </submittedName>
</protein>
<feature type="non-terminal residue" evidence="1">
    <location>
        <position position="1"/>
    </location>
</feature>
<keyword evidence="2" id="KW-1185">Reference proteome</keyword>
<name>A0A392THT0_9FABA</name>
<evidence type="ECO:0000313" key="2">
    <source>
        <dbReference type="Proteomes" id="UP000265520"/>
    </source>
</evidence>
<evidence type="ECO:0000313" key="1">
    <source>
        <dbReference type="EMBL" id="MCI60154.1"/>
    </source>
</evidence>
<dbReference type="AlphaFoldDB" id="A0A392THT0"/>
<organism evidence="1 2">
    <name type="scientific">Trifolium medium</name>
    <dbReference type="NCBI Taxonomy" id="97028"/>
    <lineage>
        <taxon>Eukaryota</taxon>
        <taxon>Viridiplantae</taxon>
        <taxon>Streptophyta</taxon>
        <taxon>Embryophyta</taxon>
        <taxon>Tracheophyta</taxon>
        <taxon>Spermatophyta</taxon>
        <taxon>Magnoliopsida</taxon>
        <taxon>eudicotyledons</taxon>
        <taxon>Gunneridae</taxon>
        <taxon>Pentapetalae</taxon>
        <taxon>rosids</taxon>
        <taxon>fabids</taxon>
        <taxon>Fabales</taxon>
        <taxon>Fabaceae</taxon>
        <taxon>Papilionoideae</taxon>
        <taxon>50 kb inversion clade</taxon>
        <taxon>NPAAA clade</taxon>
        <taxon>Hologalegina</taxon>
        <taxon>IRL clade</taxon>
        <taxon>Trifolieae</taxon>
        <taxon>Trifolium</taxon>
    </lineage>
</organism>
<sequence length="83" mass="8887">VKLSAAARPASSPYDVFRYALAVLDIGDALLVVAATSGPTYLPQGQSLALLPPLHASLAFRVLSELQTLYPNCHNQIELARLK</sequence>
<proteinExistence type="predicted"/>
<dbReference type="EMBL" id="LXQA010576407">
    <property type="protein sequence ID" value="MCI60154.1"/>
    <property type="molecule type" value="Genomic_DNA"/>
</dbReference>
<dbReference type="Proteomes" id="UP000265520">
    <property type="component" value="Unassembled WGS sequence"/>
</dbReference>